<organism evidence="2 3">
    <name type="scientific">Galbitalea soli</name>
    <dbReference type="NCBI Taxonomy" id="1268042"/>
    <lineage>
        <taxon>Bacteria</taxon>
        <taxon>Bacillati</taxon>
        <taxon>Actinomycetota</taxon>
        <taxon>Actinomycetes</taxon>
        <taxon>Micrococcales</taxon>
        <taxon>Microbacteriaceae</taxon>
        <taxon>Galbitalea</taxon>
    </lineage>
</organism>
<dbReference type="EMBL" id="JAAGWZ010000003">
    <property type="protein sequence ID" value="NEM91888.1"/>
    <property type="molecule type" value="Genomic_DNA"/>
</dbReference>
<accession>A0A7C9PP56</accession>
<reference evidence="2 3" key="1">
    <citation type="journal article" date="2014" name="Int. J. Syst. Evol. Microbiol.">
        <title>Description of Galbitalea soli gen. nov., sp. nov., and Frondihabitans sucicola sp. nov.</title>
        <authorList>
            <person name="Kim S.J."/>
            <person name="Lim J.M."/>
            <person name="Ahn J.H."/>
            <person name="Weon H.Y."/>
            <person name="Hamada M."/>
            <person name="Suzuki K."/>
            <person name="Ahn T.Y."/>
            <person name="Kwon S.W."/>
        </authorList>
    </citation>
    <scope>NUCLEOTIDE SEQUENCE [LARGE SCALE GENOMIC DNA]</scope>
    <source>
        <strain evidence="2 3">NBRC 108727</strain>
    </source>
</reference>
<feature type="transmembrane region" description="Helical" evidence="1">
    <location>
        <begin position="27"/>
        <end position="52"/>
    </location>
</feature>
<feature type="transmembrane region" description="Helical" evidence="1">
    <location>
        <begin position="479"/>
        <end position="499"/>
    </location>
</feature>
<dbReference type="Proteomes" id="UP000479756">
    <property type="component" value="Unassembled WGS sequence"/>
</dbReference>
<sequence>MTGSALRARVGAVRAVRSRGTARESAYILYAGALLAAVVFAPIGKALVGVLADSSTIVALTSHGAGVGVEAIAGGLVVVSLLVGTMRGPALRPPYETWVLAGADIPRRVTFRNPVGRALAATTLSLVVTAAVIGARLLSAGRSPLPMAVGFVIAAACWGIVVGVAWLVGQRLTPQQSRFAAVSVAVATSVGVAWPVLAPALPWAWVGASYPHGHSAVMVWPIFALLFIASCALATVGRILDGLSGPRLVAQAEQWATLGAYSGVGDMRTALAQLRPHPGVGRSWRAIRARSLAITFLVRDAVGAARTPWRCAMATLSVAGSALAWCVASTAPGQLRLPMDLAAAVVCFSGIGAWSDGLRHAAESRQSRSLYGLGAGRLIRLHLAFPVLAAVASALIGAGVAVAVGAPVGGALTAVSSAVTIVAVRVADSAKGTMPLALLAPISTPLGDFGGAVILLWQSDAVLFVAVTIGSTVAVASDAPLAIAVLAPVIAVAAGVAWWRLRRPR</sequence>
<dbReference type="AlphaFoldDB" id="A0A7C9PP56"/>
<gene>
    <name evidence="2" type="ORF">G3T37_11025</name>
</gene>
<dbReference type="RefSeq" id="WP_163473949.1">
    <property type="nucleotide sequence ID" value="NZ_JAAGWZ010000003.1"/>
</dbReference>
<feature type="transmembrane region" description="Helical" evidence="1">
    <location>
        <begin position="378"/>
        <end position="398"/>
    </location>
</feature>
<feature type="transmembrane region" description="Helical" evidence="1">
    <location>
        <begin position="436"/>
        <end position="459"/>
    </location>
</feature>
<feature type="transmembrane region" description="Helical" evidence="1">
    <location>
        <begin position="64"/>
        <end position="83"/>
    </location>
</feature>
<feature type="transmembrane region" description="Helical" evidence="1">
    <location>
        <begin position="404"/>
        <end position="424"/>
    </location>
</feature>
<feature type="transmembrane region" description="Helical" evidence="1">
    <location>
        <begin position="179"/>
        <end position="197"/>
    </location>
</feature>
<feature type="transmembrane region" description="Helical" evidence="1">
    <location>
        <begin position="337"/>
        <end position="357"/>
    </location>
</feature>
<keyword evidence="3" id="KW-1185">Reference proteome</keyword>
<evidence type="ECO:0000313" key="2">
    <source>
        <dbReference type="EMBL" id="NEM91888.1"/>
    </source>
</evidence>
<evidence type="ECO:0000256" key="1">
    <source>
        <dbReference type="SAM" id="Phobius"/>
    </source>
</evidence>
<proteinExistence type="predicted"/>
<feature type="transmembrane region" description="Helical" evidence="1">
    <location>
        <begin position="145"/>
        <end position="167"/>
    </location>
</feature>
<keyword evidence="1" id="KW-0472">Membrane</keyword>
<evidence type="ECO:0000313" key="3">
    <source>
        <dbReference type="Proteomes" id="UP000479756"/>
    </source>
</evidence>
<feature type="transmembrane region" description="Helical" evidence="1">
    <location>
        <begin position="311"/>
        <end position="331"/>
    </location>
</feature>
<protein>
    <submittedName>
        <fullName evidence="2">Uncharacterized protein</fullName>
    </submittedName>
</protein>
<keyword evidence="1" id="KW-0812">Transmembrane</keyword>
<feature type="transmembrane region" description="Helical" evidence="1">
    <location>
        <begin position="217"/>
        <end position="240"/>
    </location>
</feature>
<comment type="caution">
    <text evidence="2">The sequence shown here is derived from an EMBL/GenBank/DDBJ whole genome shotgun (WGS) entry which is preliminary data.</text>
</comment>
<name>A0A7C9PP56_9MICO</name>
<keyword evidence="1" id="KW-1133">Transmembrane helix</keyword>
<feature type="transmembrane region" description="Helical" evidence="1">
    <location>
        <begin position="118"/>
        <end position="139"/>
    </location>
</feature>